<sequence length="70" mass="7687">MEKTKLMIQGMNCMHCVGSVEKALTDLSGTEKVKVQLKKEQATVKYDSNAVTPAQLIEAVREAGYEATIK</sequence>
<gene>
    <name evidence="5" type="ORF">DES38_10638</name>
</gene>
<dbReference type="PROSITE" id="PS01047">
    <property type="entry name" value="HMA_1"/>
    <property type="match status" value="1"/>
</dbReference>
<dbReference type="OrthoDB" id="9813965at2"/>
<name>A0A2V3WD19_9BACI</name>
<protein>
    <recommendedName>
        <fullName evidence="1">Copper chaperone CopZ</fullName>
    </recommendedName>
</protein>
<dbReference type="FunFam" id="3.30.70.100:FF:000001">
    <property type="entry name" value="ATPase copper transporting beta"/>
    <property type="match status" value="1"/>
</dbReference>
<feature type="domain" description="HMA" evidence="4">
    <location>
        <begin position="2"/>
        <end position="68"/>
    </location>
</feature>
<dbReference type="CDD" id="cd00371">
    <property type="entry name" value="HMA"/>
    <property type="match status" value="1"/>
</dbReference>
<evidence type="ECO:0000259" key="4">
    <source>
        <dbReference type="PROSITE" id="PS50846"/>
    </source>
</evidence>
<dbReference type="AlphaFoldDB" id="A0A2V3WD19"/>
<keyword evidence="6" id="KW-1185">Reference proteome</keyword>
<evidence type="ECO:0000313" key="6">
    <source>
        <dbReference type="Proteomes" id="UP000247922"/>
    </source>
</evidence>
<evidence type="ECO:0000313" key="5">
    <source>
        <dbReference type="EMBL" id="PXW91004.1"/>
    </source>
</evidence>
<dbReference type="GO" id="GO:0005507">
    <property type="term" value="F:copper ion binding"/>
    <property type="evidence" value="ECO:0007669"/>
    <property type="project" value="InterPro"/>
</dbReference>
<evidence type="ECO:0000256" key="1">
    <source>
        <dbReference type="ARBA" id="ARBA00015313"/>
    </source>
</evidence>
<reference evidence="5 6" key="1">
    <citation type="submission" date="2018-05" db="EMBL/GenBank/DDBJ databases">
        <title>Genomic Encyclopedia of Type Strains, Phase IV (KMG-IV): sequencing the most valuable type-strain genomes for metagenomic binning, comparative biology and taxonomic classification.</title>
        <authorList>
            <person name="Goeker M."/>
        </authorList>
    </citation>
    <scope>NUCLEOTIDE SEQUENCE [LARGE SCALE GENOMIC DNA]</scope>
    <source>
        <strain evidence="5 6">DSM 22440</strain>
    </source>
</reference>
<dbReference type="PROSITE" id="PS50846">
    <property type="entry name" value="HMA_2"/>
    <property type="match status" value="1"/>
</dbReference>
<dbReference type="InterPro" id="IPR017969">
    <property type="entry name" value="Heavy-metal-associated_CS"/>
</dbReference>
<dbReference type="EMBL" id="QJJR01000006">
    <property type="protein sequence ID" value="PXW91004.1"/>
    <property type="molecule type" value="Genomic_DNA"/>
</dbReference>
<dbReference type="PANTHER" id="PTHR46594">
    <property type="entry name" value="P-TYPE CATION-TRANSPORTING ATPASE"/>
    <property type="match status" value="1"/>
</dbReference>
<dbReference type="Pfam" id="PF00403">
    <property type="entry name" value="HMA"/>
    <property type="match status" value="1"/>
</dbReference>
<dbReference type="Gene3D" id="3.30.70.100">
    <property type="match status" value="1"/>
</dbReference>
<proteinExistence type="predicted"/>
<dbReference type="InterPro" id="IPR006121">
    <property type="entry name" value="HMA_dom"/>
</dbReference>
<dbReference type="RefSeq" id="WP_110251341.1">
    <property type="nucleotide sequence ID" value="NZ_QJJR01000006.1"/>
</dbReference>
<evidence type="ECO:0000256" key="3">
    <source>
        <dbReference type="ARBA" id="ARBA00023008"/>
    </source>
</evidence>
<keyword evidence="3" id="KW-0186">Copper</keyword>
<dbReference type="Proteomes" id="UP000247922">
    <property type="component" value="Unassembled WGS sequence"/>
</dbReference>
<dbReference type="PRINTS" id="PR00942">
    <property type="entry name" value="CUATPASEI"/>
</dbReference>
<comment type="caution">
    <text evidence="5">The sequence shown here is derived from an EMBL/GenBank/DDBJ whole genome shotgun (WGS) entry which is preliminary data.</text>
</comment>
<keyword evidence="2" id="KW-0479">Metal-binding</keyword>
<accession>A0A2V3WD19</accession>
<dbReference type="SUPFAM" id="SSF55008">
    <property type="entry name" value="HMA, heavy metal-associated domain"/>
    <property type="match status" value="1"/>
</dbReference>
<dbReference type="NCBIfam" id="TIGR00003">
    <property type="entry name" value="copper ion binding protein"/>
    <property type="match status" value="1"/>
</dbReference>
<dbReference type="PANTHER" id="PTHR46594:SF4">
    <property type="entry name" value="P-TYPE CATION-TRANSPORTING ATPASE"/>
    <property type="match status" value="1"/>
</dbReference>
<organism evidence="5 6">
    <name type="scientific">Streptohalobacillus salinus</name>
    <dbReference type="NCBI Taxonomy" id="621096"/>
    <lineage>
        <taxon>Bacteria</taxon>
        <taxon>Bacillati</taxon>
        <taxon>Bacillota</taxon>
        <taxon>Bacilli</taxon>
        <taxon>Bacillales</taxon>
        <taxon>Bacillaceae</taxon>
        <taxon>Streptohalobacillus</taxon>
    </lineage>
</organism>
<dbReference type="InterPro" id="IPR006122">
    <property type="entry name" value="HMA_Cu_ion-bd"/>
</dbReference>
<dbReference type="InterPro" id="IPR036163">
    <property type="entry name" value="HMA_dom_sf"/>
</dbReference>
<evidence type="ECO:0000256" key="2">
    <source>
        <dbReference type="ARBA" id="ARBA00022723"/>
    </source>
</evidence>